<dbReference type="AlphaFoldDB" id="A0A9X3NGF3"/>
<dbReference type="PANTHER" id="PTHR34595:SF7">
    <property type="entry name" value="SLL1039 PROTEIN"/>
    <property type="match status" value="1"/>
</dbReference>
<dbReference type="PANTHER" id="PTHR34595">
    <property type="entry name" value="BLR5612 PROTEIN"/>
    <property type="match status" value="1"/>
</dbReference>
<dbReference type="SUPFAM" id="SSF56059">
    <property type="entry name" value="Glutathione synthetase ATP-binding domain-like"/>
    <property type="match status" value="1"/>
</dbReference>
<proteinExistence type="predicted"/>
<dbReference type="EMBL" id="JAPDDP010000132">
    <property type="protein sequence ID" value="MDA0185671.1"/>
    <property type="molecule type" value="Genomic_DNA"/>
</dbReference>
<dbReference type="RefSeq" id="WP_270030186.1">
    <property type="nucleotide sequence ID" value="NZ_JAPDDP010000132.1"/>
</dbReference>
<accession>A0A9X3NGF3</accession>
<reference evidence="2" key="1">
    <citation type="submission" date="2022-10" db="EMBL/GenBank/DDBJ databases">
        <title>The WGS of Solirubrobacter phytolaccae KCTC 29190.</title>
        <authorList>
            <person name="Jiang Z."/>
        </authorList>
    </citation>
    <scope>NUCLEOTIDE SEQUENCE</scope>
    <source>
        <strain evidence="2">KCTC 29190</strain>
    </source>
</reference>
<protein>
    <submittedName>
        <fullName evidence="2">Circularly permuted type 2 ATP-grasp protein</fullName>
    </submittedName>
</protein>
<evidence type="ECO:0000313" key="3">
    <source>
        <dbReference type="Proteomes" id="UP001147653"/>
    </source>
</evidence>
<name>A0A9X3NGF3_9ACTN</name>
<comment type="caution">
    <text evidence="2">The sequence shown here is derived from an EMBL/GenBank/DDBJ whole genome shotgun (WGS) entry which is preliminary data.</text>
</comment>
<dbReference type="PIRSF" id="PIRSF005522">
    <property type="entry name" value="UCP005522"/>
    <property type="match status" value="1"/>
</dbReference>
<dbReference type="Gene3D" id="3.40.50.11290">
    <property type="match status" value="1"/>
</dbReference>
<organism evidence="2 3">
    <name type="scientific">Solirubrobacter phytolaccae</name>
    <dbReference type="NCBI Taxonomy" id="1404360"/>
    <lineage>
        <taxon>Bacteria</taxon>
        <taxon>Bacillati</taxon>
        <taxon>Actinomycetota</taxon>
        <taxon>Thermoleophilia</taxon>
        <taxon>Solirubrobacterales</taxon>
        <taxon>Solirubrobacteraceae</taxon>
        <taxon>Solirubrobacter</taxon>
    </lineage>
</organism>
<dbReference type="InterPro" id="IPR016450">
    <property type="entry name" value="UCP005522"/>
</dbReference>
<keyword evidence="3" id="KW-1185">Reference proteome</keyword>
<gene>
    <name evidence="2" type="ORF">OJ997_35530</name>
</gene>
<dbReference type="Proteomes" id="UP001147653">
    <property type="component" value="Unassembled WGS sequence"/>
</dbReference>
<dbReference type="InterPro" id="IPR025841">
    <property type="entry name" value="CP_ATPgrasp_2"/>
</dbReference>
<dbReference type="Pfam" id="PF14403">
    <property type="entry name" value="CP_ATPgrasp_2"/>
    <property type="match status" value="1"/>
</dbReference>
<feature type="domain" description="Circularly permuted ATP-grasp type 2" evidence="1">
    <location>
        <begin position="79"/>
        <end position="454"/>
    </location>
</feature>
<evidence type="ECO:0000259" key="1">
    <source>
        <dbReference type="Pfam" id="PF14403"/>
    </source>
</evidence>
<evidence type="ECO:0000313" key="2">
    <source>
        <dbReference type="EMBL" id="MDA0185671.1"/>
    </source>
</evidence>
<dbReference type="InterPro" id="IPR051680">
    <property type="entry name" value="ATP-dep_Glu-Cys_Ligase-2"/>
</dbReference>
<dbReference type="Gene3D" id="3.30.1490.270">
    <property type="match status" value="1"/>
</dbReference>
<sequence length="477" mass="52156">MASTPADELLADYPVTEGCFDEAFDADASLRPAARAGVEAVLRAGADGLPQRVSRSLRRAGVRFSSVEGDLEFYVDPVPRVITAADWEPVKRGLAQRVRALNAFVADVYGDQRIVAEGVVPPEVISSADYYEAGQRGLKPPGNVWIGVAGLDLVRDGNGEWLVLEDNVRTPSGFAYLHATRRALLEHIDVAPEATPRPLDGEVDLLADTLRTVAPDSVRGRRAPVAALLTDGEHNSAYWEHAWLSRHLGIPLVEPHELEVRADGFLWLKPRGLREPRRIDVIYRRTNADRLDSDIGRLLIDPVRRGVLGLVNQYGTGVADDKLTHAYVEEMIRFYVGEEPVLRSVPTYDLAQPGQLEEALDVFDELVLKPRAGHGGVGVLIAPRASREEIEATRKAVIEDPGAWIAQRMVMLSTHPTVVEGGRLAPRHIDLRPFVFLGENCAPRVLPGGLTRVARSEGALVVNSSQNGGAKDTWVLP</sequence>